<proteinExistence type="predicted"/>
<dbReference type="RefSeq" id="WP_206557353.1">
    <property type="nucleotide sequence ID" value="NZ_JAFKDB010000012.1"/>
</dbReference>
<evidence type="ECO:0008006" key="4">
    <source>
        <dbReference type="Google" id="ProtNLM"/>
    </source>
</evidence>
<comment type="caution">
    <text evidence="2">The sequence shown here is derived from an EMBL/GenBank/DDBJ whole genome shotgun (WGS) entry which is preliminary data.</text>
</comment>
<dbReference type="EMBL" id="JAFKDB010000012">
    <property type="protein sequence ID" value="MBN7770007.1"/>
    <property type="molecule type" value="Genomic_DNA"/>
</dbReference>
<name>A0ABS3BH11_9GAMM</name>
<accession>A0ABS3BH11</accession>
<reference evidence="2 3" key="1">
    <citation type="submission" date="2021-02" db="EMBL/GenBank/DDBJ databases">
        <title>PHA producing bacteria isolated from coastal sediment in Guangdong, Shenzhen.</title>
        <authorList>
            <person name="Zheng W."/>
            <person name="Yu S."/>
            <person name="Huang Y."/>
        </authorList>
    </citation>
    <scope>NUCLEOTIDE SEQUENCE [LARGE SCALE GENOMIC DNA]</scope>
    <source>
        <strain evidence="2 3">TN21-5</strain>
    </source>
</reference>
<feature type="region of interest" description="Disordered" evidence="1">
    <location>
        <begin position="41"/>
        <end position="62"/>
    </location>
</feature>
<evidence type="ECO:0000313" key="3">
    <source>
        <dbReference type="Proteomes" id="UP000664344"/>
    </source>
</evidence>
<organism evidence="2 3">
    <name type="scientific">Marinobacter daepoensis</name>
    <dbReference type="NCBI Taxonomy" id="262077"/>
    <lineage>
        <taxon>Bacteria</taxon>
        <taxon>Pseudomonadati</taxon>
        <taxon>Pseudomonadota</taxon>
        <taxon>Gammaproteobacteria</taxon>
        <taxon>Pseudomonadales</taxon>
        <taxon>Marinobacteraceae</taxon>
        <taxon>Marinobacter</taxon>
    </lineage>
</organism>
<gene>
    <name evidence="2" type="ORF">JYP53_08850</name>
</gene>
<keyword evidence="3" id="KW-1185">Reference proteome</keyword>
<dbReference type="Proteomes" id="UP000664344">
    <property type="component" value="Unassembled WGS sequence"/>
</dbReference>
<protein>
    <recommendedName>
        <fullName evidence="4">Ig-like domain-containing protein</fullName>
    </recommendedName>
</protein>
<evidence type="ECO:0000256" key="1">
    <source>
        <dbReference type="SAM" id="MobiDB-lite"/>
    </source>
</evidence>
<evidence type="ECO:0000313" key="2">
    <source>
        <dbReference type="EMBL" id="MBN7770007.1"/>
    </source>
</evidence>
<sequence>MGVSAPLDTRPRYIAPILTPHYDEEQHWLAYREYRRLLKAGEDPDNAMPPDTGAETKDDIYDTDTPVIGSSDDLIEVLYFLIGPEFDRLTPIDGGQDLILAIGEHETRIEVGEDNTLRFDNIDHLAGLDSEDFLSMRLYLNQDAGNVLWEYAFEHLVLGTQLAGYDPSTGETLYISADAPRVPLEAILIGYAGRENKEPVRVRWEVDGGASLTNTVDIDNEYGIFTNELTMPPNRGAVSTVSVQLLDSSGRAQRQVNAWPGGHAHCLNVPPPVYRSPKGFGHAQFIGAAQFHKSR</sequence>